<dbReference type="RefSeq" id="WP_166350344.1">
    <property type="nucleotide sequence ID" value="NZ_CP086137.1"/>
</dbReference>
<reference evidence="11 12" key="1">
    <citation type="journal article" date="2017" name="Syst. Appl. Microbiol.">
        <title>Soybeans inoculated with root zone soils of Canadian native legumes harbour diverse and novel Bradyrhizobium spp. that possess agricultural potential.</title>
        <authorList>
            <person name="Bromfield E.S.P."/>
            <person name="Cloutier S."/>
            <person name="Tambong J.T."/>
            <person name="Tran Thi T.V."/>
        </authorList>
    </citation>
    <scope>NUCLEOTIDE SEQUENCE [LARGE SCALE GENOMIC DNA]</scope>
    <source>
        <strain evidence="11 12">323S2</strain>
    </source>
</reference>
<keyword evidence="6" id="KW-0560">Oxidoreductase</keyword>
<comment type="similarity">
    <text evidence="2 6">Belongs to the dTDP-4-dehydrorhamnose reductase family.</text>
</comment>
<dbReference type="AlphaFoldDB" id="A0A7Z0QF06"/>
<comment type="pathway">
    <text evidence="1 6">Carbohydrate biosynthesis; dTDP-L-rhamnose biosynthesis.</text>
</comment>
<dbReference type="UniPathway" id="UPA00124"/>
<name>A0A7Z0QF06_9BRAD</name>
<protein>
    <recommendedName>
        <fullName evidence="4 6">dTDP-4-dehydrorhamnose reductase</fullName>
        <ecNumber evidence="3 6">1.1.1.133</ecNumber>
    </recommendedName>
</protein>
<comment type="catalytic activity">
    <reaction evidence="5 6">
        <text>dTDP-beta-L-rhamnose + NADP(+) = dTDP-4-dehydro-beta-L-rhamnose + NADPH + H(+)</text>
        <dbReference type="Rhea" id="RHEA:21796"/>
        <dbReference type="ChEBI" id="CHEBI:15378"/>
        <dbReference type="ChEBI" id="CHEBI:57510"/>
        <dbReference type="ChEBI" id="CHEBI:57783"/>
        <dbReference type="ChEBI" id="CHEBI:58349"/>
        <dbReference type="ChEBI" id="CHEBI:62830"/>
        <dbReference type="EC" id="1.1.1.133"/>
    </reaction>
</comment>
<dbReference type="GO" id="GO:0019305">
    <property type="term" value="P:dTDP-rhamnose biosynthetic process"/>
    <property type="evidence" value="ECO:0007669"/>
    <property type="project" value="UniProtKB-UniPathway"/>
</dbReference>
<evidence type="ECO:0000259" key="7">
    <source>
        <dbReference type="Pfam" id="PF04321"/>
    </source>
</evidence>
<evidence type="ECO:0000313" key="10">
    <source>
        <dbReference type="EMBL" id="UEM17957.1"/>
    </source>
</evidence>
<dbReference type="PANTHER" id="PTHR10491">
    <property type="entry name" value="DTDP-4-DEHYDRORHAMNOSE REDUCTASE"/>
    <property type="match status" value="1"/>
</dbReference>
<dbReference type="Pfam" id="PF04321">
    <property type="entry name" value="RmlD_sub_bind"/>
    <property type="match status" value="1"/>
</dbReference>
<dbReference type="GO" id="GO:0008831">
    <property type="term" value="F:dTDP-4-dehydrorhamnose reductase activity"/>
    <property type="evidence" value="ECO:0007669"/>
    <property type="project" value="UniProtKB-EC"/>
</dbReference>
<geneLocation type="plasmid" evidence="10 13">
    <name>pBb144S4a</name>
</geneLocation>
<reference evidence="8" key="3">
    <citation type="submission" date="2021-03" db="EMBL/GenBank/DDBJ databases">
        <title>Whole Genome Sequence of Bradyrhizobium sp. Strain 144S4.</title>
        <authorList>
            <person name="Bromfield E.S.P."/>
            <person name="Cloutier S."/>
        </authorList>
    </citation>
    <scope>NUCLEOTIDE SEQUENCE [LARGE SCALE GENOMIC DNA]</scope>
    <source>
        <strain evidence="8">144S4</strain>
    </source>
</reference>
<dbReference type="KEGG" id="bban:J4G43_053075"/>
<keyword evidence="10" id="KW-0614">Plasmid</keyword>
<dbReference type="EMBL" id="JAGEMI010000004">
    <property type="protein sequence ID" value="MBO1869220.1"/>
    <property type="molecule type" value="Genomic_DNA"/>
</dbReference>
<dbReference type="Proteomes" id="UP000564836">
    <property type="component" value="Chromosome"/>
</dbReference>
<dbReference type="SUPFAM" id="SSF51735">
    <property type="entry name" value="NAD(P)-binding Rossmann-fold domains"/>
    <property type="match status" value="1"/>
</dbReference>
<evidence type="ECO:0000313" key="12">
    <source>
        <dbReference type="Proteomes" id="UP000564836"/>
    </source>
</evidence>
<reference evidence="12 13" key="4">
    <citation type="journal article" date="2022" name="Int. J. Syst. Evol. Microbiol.">
        <title>Strains of Bradyrhizobium barranii sp. nov. associated with legumes native to Canada are symbionts of soybeans and belong to different subspecies (subsp. barranii subsp. nov. and subsp. apii subsp. nov.) and symbiovars (sv. glycinearum and sv. septentrionale).</title>
        <authorList>
            <person name="Bromfield E.S.P."/>
            <person name="Cloutier S."/>
            <person name="Wasai-Hara S."/>
            <person name="Minamisawa K."/>
        </authorList>
    </citation>
    <scope>NUCLEOTIDE SEQUENCE [LARGE SCALE GENOMIC DNA]</scope>
    <source>
        <strain evidence="13">144S4</strain>
        <strain evidence="10 12">323S2</strain>
        <plasmid evidence="13">pBb144S4a</plasmid>
    </source>
</reference>
<dbReference type="Proteomes" id="UP000664702">
    <property type="component" value="Plasmid pBb144S4a"/>
</dbReference>
<keyword evidence="6" id="KW-0521">NADP</keyword>
<comment type="cofactor">
    <cofactor evidence="6">
        <name>Mg(2+)</name>
        <dbReference type="ChEBI" id="CHEBI:18420"/>
    </cofactor>
    <text evidence="6">Binds 1 Mg(2+) ion per monomer.</text>
</comment>
<evidence type="ECO:0000313" key="9">
    <source>
        <dbReference type="EMBL" id="NYY92250.1"/>
    </source>
</evidence>
<evidence type="ECO:0000256" key="6">
    <source>
        <dbReference type="RuleBase" id="RU364082"/>
    </source>
</evidence>
<evidence type="ECO:0000313" key="11">
    <source>
        <dbReference type="EMBL" id="UGX91775.1"/>
    </source>
</evidence>
<gene>
    <name evidence="11" type="ORF">G6321_00039480</name>
    <name evidence="9" type="ORF">G6321_28860</name>
    <name evidence="10" type="ORF">J4G43_053075</name>
    <name evidence="8" type="ORF">J4G43_53490</name>
</gene>
<dbReference type="InterPro" id="IPR029903">
    <property type="entry name" value="RmlD-like-bd"/>
</dbReference>
<evidence type="ECO:0000313" key="13">
    <source>
        <dbReference type="Proteomes" id="UP000664702"/>
    </source>
</evidence>
<dbReference type="Gene3D" id="3.40.50.720">
    <property type="entry name" value="NAD(P)-binding Rossmann-like Domain"/>
    <property type="match status" value="1"/>
</dbReference>
<dbReference type="InterPro" id="IPR005913">
    <property type="entry name" value="dTDP_dehydrorham_reduct"/>
</dbReference>
<sequence length="291" mass="31977">MITENSNTTVLVLGATGMLGNAMFRGFAESAGYRAFGSTRSKGLQALFPEALRSNLISDIDVENVDALSRILTDVRPDVVINCVGLIKQLSEAKDPLAALPINALLPHRLARLCRLAGARLVHISTDCVFDGVRGNYSEEDRPNADDLYGRSKLLGEVDYENAVTLRTSIIGHELNSAHGLIGWFLSQSSSVKGFTKAIFSGLPTAELMGLVRDFVLPDRSLRGLYHVSAAPISKYELLRIVADNYGRAIDIVPDETLVIDRSLDSSRFRRRTGYQPPEWPALVRIMRDFG</sequence>
<proteinExistence type="inferred from homology"/>
<dbReference type="InterPro" id="IPR036291">
    <property type="entry name" value="NAD(P)-bd_dom_sf"/>
</dbReference>
<dbReference type="CDD" id="cd05254">
    <property type="entry name" value="dTDP_HR_like_SDR_e"/>
    <property type="match status" value="1"/>
</dbReference>
<dbReference type="EMBL" id="CP088280">
    <property type="protein sequence ID" value="UGX91775.1"/>
    <property type="molecule type" value="Genomic_DNA"/>
</dbReference>
<dbReference type="PANTHER" id="PTHR10491:SF4">
    <property type="entry name" value="METHIONINE ADENOSYLTRANSFERASE 2 SUBUNIT BETA"/>
    <property type="match status" value="1"/>
</dbReference>
<evidence type="ECO:0000256" key="5">
    <source>
        <dbReference type="ARBA" id="ARBA00048200"/>
    </source>
</evidence>
<evidence type="ECO:0000256" key="4">
    <source>
        <dbReference type="ARBA" id="ARBA00017099"/>
    </source>
</evidence>
<dbReference type="EMBL" id="JACBFH010000001">
    <property type="protein sequence ID" value="NYY92250.1"/>
    <property type="molecule type" value="Genomic_DNA"/>
</dbReference>
<organism evidence="9">
    <name type="scientific">Bradyrhizobium barranii subsp. barranii</name>
    <dbReference type="NCBI Taxonomy" id="2823807"/>
    <lineage>
        <taxon>Bacteria</taxon>
        <taxon>Pseudomonadati</taxon>
        <taxon>Pseudomonadota</taxon>
        <taxon>Alphaproteobacteria</taxon>
        <taxon>Hyphomicrobiales</taxon>
        <taxon>Nitrobacteraceae</taxon>
        <taxon>Bradyrhizobium</taxon>
        <taxon>Bradyrhizobium barranii</taxon>
    </lineage>
</organism>
<evidence type="ECO:0000256" key="1">
    <source>
        <dbReference type="ARBA" id="ARBA00004781"/>
    </source>
</evidence>
<evidence type="ECO:0000313" key="8">
    <source>
        <dbReference type="EMBL" id="MBO1869220.1"/>
    </source>
</evidence>
<evidence type="ECO:0000256" key="3">
    <source>
        <dbReference type="ARBA" id="ARBA00012929"/>
    </source>
</evidence>
<reference evidence="9" key="2">
    <citation type="submission" date="2020-06" db="EMBL/GenBank/DDBJ databases">
        <title>Whole Genome Sequence of Bradyrhizobium sp. Strain 323S2.</title>
        <authorList>
            <person name="Bromfield E.S.P."/>
        </authorList>
    </citation>
    <scope>NUCLEOTIDE SEQUENCE [LARGE SCALE GENOMIC DNA]</scope>
    <source>
        <strain evidence="9">323S2</strain>
    </source>
</reference>
<evidence type="ECO:0000256" key="2">
    <source>
        <dbReference type="ARBA" id="ARBA00010944"/>
    </source>
</evidence>
<feature type="domain" description="RmlD-like substrate binding" evidence="7">
    <location>
        <begin position="9"/>
        <end position="248"/>
    </location>
</feature>
<dbReference type="GO" id="GO:0005829">
    <property type="term" value="C:cytosol"/>
    <property type="evidence" value="ECO:0007669"/>
    <property type="project" value="TreeGrafter"/>
</dbReference>
<dbReference type="EMBL" id="CP086137">
    <property type="protein sequence ID" value="UEM17957.1"/>
    <property type="molecule type" value="Genomic_DNA"/>
</dbReference>
<accession>A0A7Z0QF06</accession>
<dbReference type="EC" id="1.1.1.133" evidence="3 6"/>
<comment type="function">
    <text evidence="6">Catalyzes the reduction of dTDP-6-deoxy-L-lyxo-4-hexulose to yield dTDP-L-rhamnose.</text>
</comment>